<dbReference type="GO" id="GO:0006364">
    <property type="term" value="P:rRNA processing"/>
    <property type="evidence" value="ECO:0007669"/>
    <property type="project" value="InterPro"/>
</dbReference>
<keyword evidence="4" id="KW-0539">Nucleus</keyword>
<dbReference type="OrthoDB" id="431825at2759"/>
<evidence type="ECO:0000256" key="1">
    <source>
        <dbReference type="ARBA" id="ARBA00004604"/>
    </source>
</evidence>
<protein>
    <recommendedName>
        <fullName evidence="10">NUC153 domain-containing protein</fullName>
    </recommendedName>
</protein>
<evidence type="ECO:0000256" key="3">
    <source>
        <dbReference type="ARBA" id="ARBA00023054"/>
    </source>
</evidence>
<feature type="compositionally biased region" description="Basic residues" evidence="5">
    <location>
        <begin position="491"/>
        <end position="502"/>
    </location>
</feature>
<keyword evidence="9" id="KW-1185">Reference proteome</keyword>
<sequence length="644" mass="72741">MADPRFARLRTDPRFRKPKSSHNKIVIDERFKSIFDDDSSEFKGKRRAQIDKYGRKLSKTHNRDRLKRFYRLKVGDEEKSTEEPPAVPDYARGEVLLESSDEEDHQSHIDSDGDVDNPVTLGASIPNQRRPESPPSDAEPGVDLDEETYDALDRQAIAYSSKFADQDGARQKLSGKETTRIAVVNLDWDHVRAFHLFKIFNSIASQGASGSNSGSGRVLNVRVYPSEFGKERMSREEREGPPPEIFRKKKDEDLDEEDINEQTIFEQGDGNAQYDDNALRKYQLERLRYYYAIVAFDSVPTASHTYNELDGTELERSANLFDLSFVPEGMEFGEDFRDECKDDSGLNKGLDFTTDALRHSKVKLTWDDDDVERTQITRRTLTRQQIEENDFKAYIASSGSSDSGSGSEVDDPVHTNTIVGASSRRTSTKQTRDERRAKLRSLLSGNNDGLPEGWGGVDVPSGDIEVTFAPGLTNSTPQAGDGEEETTLERYKRRQKEKKVARKAIQEARAESTGKKAEATAETDKSNVKKKAQKAEYADKEDEDDDHFTADVTDSRFQALHEDPDFAIDPSHPQFKATKSMAAFLQERTRRQKETRFTASKETARSGTYDAADSGDVQSLIESVKRKSQGSAVQGQMVNKRRKW</sequence>
<dbReference type="PANTHER" id="PTHR12202:SF0">
    <property type="entry name" value="ESF1 HOMOLOG"/>
    <property type="match status" value="1"/>
</dbReference>
<dbReference type="AlphaFoldDB" id="A0A9P6B6J3"/>
<dbReference type="InterPro" id="IPR056750">
    <property type="entry name" value="RRM_ESF1"/>
</dbReference>
<evidence type="ECO:0000259" key="7">
    <source>
        <dbReference type="Pfam" id="PF25121"/>
    </source>
</evidence>
<evidence type="ECO:0000313" key="9">
    <source>
        <dbReference type="Proteomes" id="UP000886523"/>
    </source>
</evidence>
<reference evidence="8" key="1">
    <citation type="journal article" date="2020" name="Nat. Commun.">
        <title>Large-scale genome sequencing of mycorrhizal fungi provides insights into the early evolution of symbiotic traits.</title>
        <authorList>
            <person name="Miyauchi S."/>
            <person name="Kiss E."/>
            <person name="Kuo A."/>
            <person name="Drula E."/>
            <person name="Kohler A."/>
            <person name="Sanchez-Garcia M."/>
            <person name="Morin E."/>
            <person name="Andreopoulos B."/>
            <person name="Barry K.W."/>
            <person name="Bonito G."/>
            <person name="Buee M."/>
            <person name="Carver A."/>
            <person name="Chen C."/>
            <person name="Cichocki N."/>
            <person name="Clum A."/>
            <person name="Culley D."/>
            <person name="Crous P.W."/>
            <person name="Fauchery L."/>
            <person name="Girlanda M."/>
            <person name="Hayes R.D."/>
            <person name="Keri Z."/>
            <person name="LaButti K."/>
            <person name="Lipzen A."/>
            <person name="Lombard V."/>
            <person name="Magnuson J."/>
            <person name="Maillard F."/>
            <person name="Murat C."/>
            <person name="Nolan M."/>
            <person name="Ohm R.A."/>
            <person name="Pangilinan J."/>
            <person name="Pereira M.F."/>
            <person name="Perotto S."/>
            <person name="Peter M."/>
            <person name="Pfister S."/>
            <person name="Riley R."/>
            <person name="Sitrit Y."/>
            <person name="Stielow J.B."/>
            <person name="Szollosi G."/>
            <person name="Zifcakova L."/>
            <person name="Stursova M."/>
            <person name="Spatafora J.W."/>
            <person name="Tedersoo L."/>
            <person name="Vaario L.M."/>
            <person name="Yamada A."/>
            <person name="Yan M."/>
            <person name="Wang P."/>
            <person name="Xu J."/>
            <person name="Bruns T."/>
            <person name="Baldrian P."/>
            <person name="Vilgalys R."/>
            <person name="Dunand C."/>
            <person name="Henrissat B."/>
            <person name="Grigoriev I.V."/>
            <person name="Hibbett D."/>
            <person name="Nagy L.G."/>
            <person name="Martin F.M."/>
        </authorList>
    </citation>
    <scope>NUCLEOTIDE SEQUENCE</scope>
    <source>
        <strain evidence="8">UP504</strain>
    </source>
</reference>
<evidence type="ECO:0000259" key="6">
    <source>
        <dbReference type="Pfam" id="PF08159"/>
    </source>
</evidence>
<feature type="compositionally biased region" description="Basic and acidic residues" evidence="5">
    <location>
        <begin position="504"/>
        <end position="538"/>
    </location>
</feature>
<organism evidence="8 9">
    <name type="scientific">Hydnum rufescens UP504</name>
    <dbReference type="NCBI Taxonomy" id="1448309"/>
    <lineage>
        <taxon>Eukaryota</taxon>
        <taxon>Fungi</taxon>
        <taxon>Dikarya</taxon>
        <taxon>Basidiomycota</taxon>
        <taxon>Agaricomycotina</taxon>
        <taxon>Agaricomycetes</taxon>
        <taxon>Cantharellales</taxon>
        <taxon>Hydnaceae</taxon>
        <taxon>Hydnum</taxon>
    </lineage>
</organism>
<comment type="subcellular location">
    <subcellularLocation>
        <location evidence="1">Nucleus</location>
        <location evidence="1">Nucleolus</location>
    </subcellularLocation>
</comment>
<accession>A0A9P6B6J3</accession>
<dbReference type="InterPro" id="IPR012580">
    <property type="entry name" value="NUC153"/>
</dbReference>
<comment type="similarity">
    <text evidence="2">Belongs to the ESF1 family.</text>
</comment>
<evidence type="ECO:0000256" key="2">
    <source>
        <dbReference type="ARBA" id="ARBA00009087"/>
    </source>
</evidence>
<dbReference type="GO" id="GO:0005730">
    <property type="term" value="C:nucleolus"/>
    <property type="evidence" value="ECO:0007669"/>
    <property type="project" value="UniProtKB-SubCell"/>
</dbReference>
<name>A0A9P6B6J3_9AGAM</name>
<feature type="compositionally biased region" description="Basic and acidic residues" evidence="5">
    <location>
        <begin position="1"/>
        <end position="15"/>
    </location>
</feature>
<dbReference type="EMBL" id="MU128926">
    <property type="protein sequence ID" value="KAF9518327.1"/>
    <property type="molecule type" value="Genomic_DNA"/>
</dbReference>
<feature type="region of interest" description="Disordered" evidence="5">
    <location>
        <begin position="73"/>
        <end position="143"/>
    </location>
</feature>
<feature type="compositionally biased region" description="Low complexity" evidence="5">
    <location>
        <begin position="397"/>
        <end position="407"/>
    </location>
</feature>
<gene>
    <name evidence="8" type="ORF">BS47DRAFT_1423201</name>
</gene>
<feature type="region of interest" description="Disordered" evidence="5">
    <location>
        <begin position="589"/>
        <end position="612"/>
    </location>
</feature>
<evidence type="ECO:0008006" key="10">
    <source>
        <dbReference type="Google" id="ProtNLM"/>
    </source>
</evidence>
<evidence type="ECO:0000313" key="8">
    <source>
        <dbReference type="EMBL" id="KAF9518327.1"/>
    </source>
</evidence>
<feature type="domain" description="ESF1 RRM" evidence="7">
    <location>
        <begin position="178"/>
        <end position="340"/>
    </location>
</feature>
<evidence type="ECO:0000256" key="4">
    <source>
        <dbReference type="ARBA" id="ARBA00023242"/>
    </source>
</evidence>
<proteinExistence type="inferred from homology"/>
<dbReference type="GO" id="GO:0003723">
    <property type="term" value="F:RNA binding"/>
    <property type="evidence" value="ECO:0007669"/>
    <property type="project" value="TreeGrafter"/>
</dbReference>
<evidence type="ECO:0000256" key="5">
    <source>
        <dbReference type="SAM" id="MobiDB-lite"/>
    </source>
</evidence>
<dbReference type="Pfam" id="PF08159">
    <property type="entry name" value="NUC153"/>
    <property type="match status" value="1"/>
</dbReference>
<comment type="caution">
    <text evidence="8">The sequence shown here is derived from an EMBL/GenBank/DDBJ whole genome shotgun (WGS) entry which is preliminary data.</text>
</comment>
<feature type="region of interest" description="Disordered" evidence="5">
    <location>
        <begin position="1"/>
        <end position="21"/>
    </location>
</feature>
<feature type="region of interest" description="Disordered" evidence="5">
    <location>
        <begin position="396"/>
        <end position="548"/>
    </location>
</feature>
<keyword evidence="3" id="KW-0175">Coiled coil</keyword>
<dbReference type="PANTHER" id="PTHR12202">
    <property type="entry name" value="ESF1 HOMOLOG"/>
    <property type="match status" value="1"/>
</dbReference>
<dbReference type="InterPro" id="IPR039754">
    <property type="entry name" value="Esf1"/>
</dbReference>
<dbReference type="Pfam" id="PF25121">
    <property type="entry name" value="RRM_ESF1"/>
    <property type="match status" value="1"/>
</dbReference>
<dbReference type="Proteomes" id="UP000886523">
    <property type="component" value="Unassembled WGS sequence"/>
</dbReference>
<feature type="compositionally biased region" description="Basic and acidic residues" evidence="5">
    <location>
        <begin position="73"/>
        <end position="82"/>
    </location>
</feature>
<feature type="compositionally biased region" description="Polar residues" evidence="5">
    <location>
        <begin position="414"/>
        <end position="429"/>
    </location>
</feature>
<feature type="domain" description="NUC153" evidence="6">
    <location>
        <begin position="554"/>
        <end position="581"/>
    </location>
</feature>